<accession>A0A517MIK6</accession>
<proteinExistence type="predicted"/>
<keyword evidence="3" id="KW-0121">Carboxypeptidase</keyword>
<dbReference type="GO" id="GO:0009002">
    <property type="term" value="F:serine-type D-Ala-D-Ala carboxypeptidase activity"/>
    <property type="evidence" value="ECO:0007669"/>
    <property type="project" value="UniProtKB-EC"/>
</dbReference>
<reference evidence="3 4" key="1">
    <citation type="submission" date="2019-02" db="EMBL/GenBank/DDBJ databases">
        <title>Deep-cultivation of Planctomycetes and their phenomic and genomic characterization uncovers novel biology.</title>
        <authorList>
            <person name="Wiegand S."/>
            <person name="Jogler M."/>
            <person name="Boedeker C."/>
            <person name="Pinto D."/>
            <person name="Vollmers J."/>
            <person name="Rivas-Marin E."/>
            <person name="Kohn T."/>
            <person name="Peeters S.H."/>
            <person name="Heuer A."/>
            <person name="Rast P."/>
            <person name="Oberbeckmann S."/>
            <person name="Bunk B."/>
            <person name="Jeske O."/>
            <person name="Meyerdierks A."/>
            <person name="Storesund J.E."/>
            <person name="Kallscheuer N."/>
            <person name="Luecker S."/>
            <person name="Lage O.M."/>
            <person name="Pohl T."/>
            <person name="Merkel B.J."/>
            <person name="Hornburger P."/>
            <person name="Mueller R.-W."/>
            <person name="Bruemmer F."/>
            <person name="Labrenz M."/>
            <person name="Spormann A.M."/>
            <person name="Op den Camp H."/>
            <person name="Overmann J."/>
            <person name="Amann R."/>
            <person name="Jetten M.S.M."/>
            <person name="Mascher T."/>
            <person name="Medema M.H."/>
            <person name="Devos D.P."/>
            <person name="Kaster A.-K."/>
            <person name="Ovreas L."/>
            <person name="Rohde M."/>
            <person name="Galperin M.Y."/>
            <person name="Jogler C."/>
        </authorList>
    </citation>
    <scope>NUCLEOTIDE SEQUENCE [LARGE SCALE GENOMIC DNA]</scope>
    <source>
        <strain evidence="3 4">FF011L</strain>
    </source>
</reference>
<keyword evidence="1 3" id="KW-0378">Hydrolase</keyword>
<evidence type="ECO:0000313" key="4">
    <source>
        <dbReference type="Proteomes" id="UP000320672"/>
    </source>
</evidence>
<evidence type="ECO:0000256" key="1">
    <source>
        <dbReference type="ARBA" id="ARBA00022801"/>
    </source>
</evidence>
<dbReference type="InterPro" id="IPR050789">
    <property type="entry name" value="Diverse_Enzym_Activities"/>
</dbReference>
<keyword evidence="4" id="KW-1185">Reference proteome</keyword>
<evidence type="ECO:0000259" key="2">
    <source>
        <dbReference type="Pfam" id="PF00144"/>
    </source>
</evidence>
<gene>
    <name evidence="3" type="ORF">FF011L_35070</name>
</gene>
<dbReference type="Gene3D" id="3.40.710.10">
    <property type="entry name" value="DD-peptidase/beta-lactamase superfamily"/>
    <property type="match status" value="1"/>
</dbReference>
<keyword evidence="3" id="KW-0645">Protease</keyword>
<dbReference type="RefSeq" id="WP_145352700.1">
    <property type="nucleotide sequence ID" value="NZ_CP036262.1"/>
</dbReference>
<dbReference type="PANTHER" id="PTHR43283">
    <property type="entry name" value="BETA-LACTAMASE-RELATED"/>
    <property type="match status" value="1"/>
</dbReference>
<dbReference type="SUPFAM" id="SSF56601">
    <property type="entry name" value="beta-lactamase/transpeptidase-like"/>
    <property type="match status" value="1"/>
</dbReference>
<dbReference type="KEGG" id="rml:FF011L_35070"/>
<dbReference type="OrthoDB" id="284523at2"/>
<dbReference type="PANTHER" id="PTHR43283:SF11">
    <property type="entry name" value="BETA-LACTAMASE-RELATED DOMAIN-CONTAINING PROTEIN"/>
    <property type="match status" value="1"/>
</dbReference>
<evidence type="ECO:0000313" key="3">
    <source>
        <dbReference type="EMBL" id="QDS94726.1"/>
    </source>
</evidence>
<dbReference type="InterPro" id="IPR001466">
    <property type="entry name" value="Beta-lactam-related"/>
</dbReference>
<dbReference type="InterPro" id="IPR012338">
    <property type="entry name" value="Beta-lactam/transpept-like"/>
</dbReference>
<dbReference type="Proteomes" id="UP000320672">
    <property type="component" value="Chromosome"/>
</dbReference>
<dbReference type="Pfam" id="PF00144">
    <property type="entry name" value="Beta-lactamase"/>
    <property type="match status" value="1"/>
</dbReference>
<organism evidence="3 4">
    <name type="scientific">Roseimaritima multifibrata</name>
    <dbReference type="NCBI Taxonomy" id="1930274"/>
    <lineage>
        <taxon>Bacteria</taxon>
        <taxon>Pseudomonadati</taxon>
        <taxon>Planctomycetota</taxon>
        <taxon>Planctomycetia</taxon>
        <taxon>Pirellulales</taxon>
        <taxon>Pirellulaceae</taxon>
        <taxon>Roseimaritima</taxon>
    </lineage>
</organism>
<name>A0A517MIK6_9BACT</name>
<dbReference type="EMBL" id="CP036262">
    <property type="protein sequence ID" value="QDS94726.1"/>
    <property type="molecule type" value="Genomic_DNA"/>
</dbReference>
<dbReference type="EC" id="3.4.16.4" evidence="3"/>
<dbReference type="AlphaFoldDB" id="A0A517MIK6"/>
<protein>
    <submittedName>
        <fullName evidence="3">D-alanyl-D-alanine carboxypeptidase</fullName>
        <ecNumber evidence="3">3.4.16.4</ecNumber>
    </submittedName>
</protein>
<feature type="domain" description="Beta-lactamase-related" evidence="2">
    <location>
        <begin position="36"/>
        <end position="348"/>
    </location>
</feature>
<sequence>MKRQKRRQILQAGLGLVVVTPLLAAVRKGRFDAAAEILRNATASGVIESATFYVRWKDDIFSQAYGGAATADASFLLGSISKPMVVAAIMSLFDEGEFKLDDRVVKYLPEFQGDGRESISMRQLLTHNSGLPDQLPENAKLRASHAPLSEFISAAIRTPLLFKPGAKYSYSSMAILLASEVAQRVTQKPIAVLVDEVVCQPLQLKQTALGIGRLHEESLMRCQVERAAPESGAGDPAAKSWDWNSDYWRRLGAPWGGAFSSSPNVARFLDAFLHPQGKMLQARTARMMIQNHNPANMKARGLGFDLGSDLKGPAREDVFGHSGSTGTICWADPTTDSVCVVLTTLPGRALTLHPRELVSRGVAETLDA</sequence>